<dbReference type="STRING" id="1802280.A3B37_03435"/>
<dbReference type="Proteomes" id="UP000176705">
    <property type="component" value="Unassembled WGS sequence"/>
</dbReference>
<proteinExistence type="predicted"/>
<reference evidence="1 2" key="1">
    <citation type="journal article" date="2016" name="Nat. Commun.">
        <title>Thousands of microbial genomes shed light on interconnected biogeochemical processes in an aquifer system.</title>
        <authorList>
            <person name="Anantharaman K."/>
            <person name="Brown C.T."/>
            <person name="Hug L.A."/>
            <person name="Sharon I."/>
            <person name="Castelle C.J."/>
            <person name="Probst A.J."/>
            <person name="Thomas B.C."/>
            <person name="Singh A."/>
            <person name="Wilkins M.J."/>
            <person name="Karaoz U."/>
            <person name="Brodie E.L."/>
            <person name="Williams K.H."/>
            <person name="Hubbard S.S."/>
            <person name="Banfield J.F."/>
        </authorList>
    </citation>
    <scope>NUCLEOTIDE SEQUENCE [LARGE SCALE GENOMIC DNA]</scope>
</reference>
<comment type="caution">
    <text evidence="1">The sequence shown here is derived from an EMBL/GenBank/DDBJ whole genome shotgun (WGS) entry which is preliminary data.</text>
</comment>
<gene>
    <name evidence="1" type="ORF">A3B37_03435</name>
</gene>
<evidence type="ECO:0000313" key="1">
    <source>
        <dbReference type="EMBL" id="OHA09238.1"/>
    </source>
</evidence>
<protein>
    <submittedName>
        <fullName evidence="1">Uncharacterized protein</fullName>
    </submittedName>
</protein>
<name>A0A1G2LC98_9BACT</name>
<accession>A0A1G2LC98</accession>
<evidence type="ECO:0000313" key="2">
    <source>
        <dbReference type="Proteomes" id="UP000176705"/>
    </source>
</evidence>
<organism evidence="1 2">
    <name type="scientific">Candidatus Sungbacteria bacterium RIFCSPLOWO2_01_FULL_59_16</name>
    <dbReference type="NCBI Taxonomy" id="1802280"/>
    <lineage>
        <taxon>Bacteria</taxon>
        <taxon>Candidatus Sungiibacteriota</taxon>
    </lineage>
</organism>
<dbReference type="EMBL" id="MHQS01000005">
    <property type="protein sequence ID" value="OHA09238.1"/>
    <property type="molecule type" value="Genomic_DNA"/>
</dbReference>
<dbReference type="AlphaFoldDB" id="A0A1G2LC98"/>
<sequence length="133" mass="15453">MGRLFDSENLLGVLIWCMLWITMADTPQKGRYRWIVFRKGDEWVVAALEFNIVEVGDDPNVVYLEMQEAAKGYIEATQKLRGFRPQVVNPVLNQEPDKEYEHLWSKAQNAQQRQDAFPENVFDFGTRNLAAVM</sequence>